<dbReference type="Proteomes" id="UP000006038">
    <property type="component" value="Unassembled WGS sequence"/>
</dbReference>
<sequence>MDSTVDAIEAAYGALLDAVAALLAESVRSVQALQELRQRLDAFHASCDRADDLVCAATNRLALTADANLDALLRSVQAMDAKPS</sequence>
<protein>
    <submittedName>
        <fullName evidence="1">Uncharacterized protein</fullName>
    </submittedName>
</protein>
<dbReference type="Gramene" id="OB02G45110.1">
    <property type="protein sequence ID" value="OB02G45110.1"/>
    <property type="gene ID" value="OB02G45110"/>
</dbReference>
<name>J3LIP4_ORYBR</name>
<dbReference type="AlphaFoldDB" id="J3LIP4"/>
<organism evidence="1">
    <name type="scientific">Oryza brachyantha</name>
    <name type="common">malo sina</name>
    <dbReference type="NCBI Taxonomy" id="4533"/>
    <lineage>
        <taxon>Eukaryota</taxon>
        <taxon>Viridiplantae</taxon>
        <taxon>Streptophyta</taxon>
        <taxon>Embryophyta</taxon>
        <taxon>Tracheophyta</taxon>
        <taxon>Spermatophyta</taxon>
        <taxon>Magnoliopsida</taxon>
        <taxon>Liliopsida</taxon>
        <taxon>Poales</taxon>
        <taxon>Poaceae</taxon>
        <taxon>BOP clade</taxon>
        <taxon>Oryzoideae</taxon>
        <taxon>Oryzeae</taxon>
        <taxon>Oryzinae</taxon>
        <taxon>Oryza</taxon>
    </lineage>
</organism>
<reference evidence="1" key="1">
    <citation type="submission" date="2013-04" db="UniProtKB">
        <authorList>
            <consortium name="EnsemblPlants"/>
        </authorList>
    </citation>
    <scope>IDENTIFICATION</scope>
</reference>
<dbReference type="OMA" id="HASCDRA"/>
<evidence type="ECO:0000313" key="1">
    <source>
        <dbReference type="EnsemblPlants" id="OB02G45110.1"/>
    </source>
</evidence>
<accession>J3LIP4</accession>
<proteinExistence type="predicted"/>
<dbReference type="EnsemblPlants" id="OB02G45110.1">
    <property type="protein sequence ID" value="OB02G45110.1"/>
    <property type="gene ID" value="OB02G45110"/>
</dbReference>
<keyword evidence="2" id="KW-1185">Reference proteome</keyword>
<evidence type="ECO:0000313" key="2">
    <source>
        <dbReference type="Proteomes" id="UP000006038"/>
    </source>
</evidence>
<dbReference type="HOGENOM" id="CLU_2531084_0_0_1"/>